<feature type="domain" description="ABC transmembrane type-2" evidence="10">
    <location>
        <begin position="36"/>
        <end position="274"/>
    </location>
</feature>
<evidence type="ECO:0000313" key="11">
    <source>
        <dbReference type="EMBL" id="KFF31857.1"/>
    </source>
</evidence>
<sequence>MKQLWEKLSARYRYSWILLKELVKTDFKLRYEGSWLGVAWSVIKPLMLFAVMYVVFVRFLRVSDGSPTWPIVLLCGISLWNFFNEATTMGMQSVVSRGDLLRKINFPKYITVVAATIGSLISLAINMAVVIIFGFFSHAHYTWRIIFLPLNFAELYLMALGMALILATLFVWFRDLQHLWEVFMQVAFYATPIIYPLTMVTQMNPSNPKVGMTVQKLMLLSPPAQAIMDIRHNLLSPENVPTVWGSIHTWYIKIIPVILTAVIFLFGVYVFRKNSAKFAEVL</sequence>
<evidence type="ECO:0000256" key="5">
    <source>
        <dbReference type="ARBA" id="ARBA00022519"/>
    </source>
</evidence>
<feature type="transmembrane region" description="Helical" evidence="9">
    <location>
        <begin position="155"/>
        <end position="173"/>
    </location>
</feature>
<evidence type="ECO:0000256" key="1">
    <source>
        <dbReference type="ARBA" id="ARBA00004429"/>
    </source>
</evidence>
<feature type="transmembrane region" description="Helical" evidence="9">
    <location>
        <begin position="68"/>
        <end position="88"/>
    </location>
</feature>
<name>A0A086BPJ3_9BIFI</name>
<keyword evidence="5" id="KW-0997">Cell inner membrane</keyword>
<dbReference type="RefSeq" id="WP_044087561.1">
    <property type="nucleotide sequence ID" value="NZ_ATLK01000001.1"/>
</dbReference>
<dbReference type="PANTHER" id="PTHR30413:SF8">
    <property type="entry name" value="TRANSPORT PERMEASE PROTEIN"/>
    <property type="match status" value="1"/>
</dbReference>
<dbReference type="EMBL" id="ATLK01000001">
    <property type="protein sequence ID" value="KFF31857.1"/>
    <property type="molecule type" value="Genomic_DNA"/>
</dbReference>
<feature type="transmembrane region" description="Helical" evidence="9">
    <location>
        <begin position="34"/>
        <end position="56"/>
    </location>
</feature>
<evidence type="ECO:0000256" key="8">
    <source>
        <dbReference type="ARBA" id="ARBA00023136"/>
    </source>
</evidence>
<dbReference type="InterPro" id="IPR013525">
    <property type="entry name" value="ABC2_TM"/>
</dbReference>
<evidence type="ECO:0000256" key="6">
    <source>
        <dbReference type="ARBA" id="ARBA00022692"/>
    </source>
</evidence>
<dbReference type="Pfam" id="PF01061">
    <property type="entry name" value="ABC2_membrane"/>
    <property type="match status" value="1"/>
</dbReference>
<dbReference type="GO" id="GO:0015920">
    <property type="term" value="P:lipopolysaccharide transport"/>
    <property type="evidence" value="ECO:0007669"/>
    <property type="project" value="TreeGrafter"/>
</dbReference>
<proteinExistence type="inferred from homology"/>
<dbReference type="GO" id="GO:0140359">
    <property type="term" value="F:ABC-type transporter activity"/>
    <property type="evidence" value="ECO:0007669"/>
    <property type="project" value="InterPro"/>
</dbReference>
<evidence type="ECO:0000256" key="9">
    <source>
        <dbReference type="RuleBase" id="RU361157"/>
    </source>
</evidence>
<evidence type="ECO:0000256" key="3">
    <source>
        <dbReference type="ARBA" id="ARBA00022448"/>
    </source>
</evidence>
<keyword evidence="4 9" id="KW-1003">Cell membrane</keyword>
<evidence type="ECO:0000256" key="4">
    <source>
        <dbReference type="ARBA" id="ARBA00022475"/>
    </source>
</evidence>
<evidence type="ECO:0000259" key="10">
    <source>
        <dbReference type="PROSITE" id="PS51012"/>
    </source>
</evidence>
<feature type="transmembrane region" description="Helical" evidence="9">
    <location>
        <begin position="250"/>
        <end position="271"/>
    </location>
</feature>
<comment type="subcellular location">
    <subcellularLocation>
        <location evidence="1">Cell inner membrane</location>
        <topology evidence="1">Multi-pass membrane protein</topology>
    </subcellularLocation>
    <subcellularLocation>
        <location evidence="9">Cell membrane</location>
        <topology evidence="9">Multi-pass membrane protein</topology>
    </subcellularLocation>
</comment>
<keyword evidence="12" id="KW-1185">Reference proteome</keyword>
<comment type="caution">
    <text evidence="11">The sequence shown here is derived from an EMBL/GenBank/DDBJ whole genome shotgun (WGS) entry which is preliminary data.</text>
</comment>
<keyword evidence="6 9" id="KW-0812">Transmembrane</keyword>
<accession>A0A086BPJ3</accession>
<dbReference type="AlphaFoldDB" id="A0A086BPJ3"/>
<dbReference type="STRING" id="1341695.BBOMB_1264"/>
<dbReference type="Proteomes" id="UP000028730">
    <property type="component" value="Unassembled WGS sequence"/>
</dbReference>
<keyword evidence="8 9" id="KW-0472">Membrane</keyword>
<organism evidence="11 12">
    <name type="scientific">Bifidobacterium bombi DSM 19703</name>
    <dbReference type="NCBI Taxonomy" id="1341695"/>
    <lineage>
        <taxon>Bacteria</taxon>
        <taxon>Bacillati</taxon>
        <taxon>Actinomycetota</taxon>
        <taxon>Actinomycetes</taxon>
        <taxon>Bifidobacteriales</taxon>
        <taxon>Bifidobacteriaceae</taxon>
        <taxon>Bifidobacterium</taxon>
    </lineage>
</organism>
<reference evidence="11 12" key="1">
    <citation type="journal article" date="2014" name="Appl. Environ. Microbiol.">
        <title>Genomic encyclopedia of type strains of the genus Bifidobacterium.</title>
        <authorList>
            <person name="Milani C."/>
            <person name="Lugli G.A."/>
            <person name="Duranti S."/>
            <person name="Turroni F."/>
            <person name="Bottacini F."/>
            <person name="Mangifesta M."/>
            <person name="Sanchez B."/>
            <person name="Viappiani A."/>
            <person name="Mancabelli L."/>
            <person name="Taminiau B."/>
            <person name="Delcenserie V."/>
            <person name="Barrangou R."/>
            <person name="Margolles A."/>
            <person name="van Sinderen D."/>
            <person name="Ventura M."/>
        </authorList>
    </citation>
    <scope>NUCLEOTIDE SEQUENCE [LARGE SCALE GENOMIC DNA]</scope>
    <source>
        <strain evidence="11 12">DSM 19703</strain>
    </source>
</reference>
<dbReference type="GO" id="GO:0005886">
    <property type="term" value="C:plasma membrane"/>
    <property type="evidence" value="ECO:0007669"/>
    <property type="project" value="UniProtKB-SubCell"/>
</dbReference>
<protein>
    <recommendedName>
        <fullName evidence="9">Transport permease protein</fullName>
    </recommendedName>
</protein>
<feature type="transmembrane region" description="Helical" evidence="9">
    <location>
        <begin position="180"/>
        <end position="198"/>
    </location>
</feature>
<feature type="transmembrane region" description="Helical" evidence="9">
    <location>
        <begin position="109"/>
        <end position="135"/>
    </location>
</feature>
<keyword evidence="3 9" id="KW-0813">Transport</keyword>
<evidence type="ECO:0000313" key="12">
    <source>
        <dbReference type="Proteomes" id="UP000028730"/>
    </source>
</evidence>
<gene>
    <name evidence="11" type="ORF">BBOMB_1264</name>
</gene>
<dbReference type="PANTHER" id="PTHR30413">
    <property type="entry name" value="INNER MEMBRANE TRANSPORT PERMEASE"/>
    <property type="match status" value="1"/>
</dbReference>
<dbReference type="PROSITE" id="PS51012">
    <property type="entry name" value="ABC_TM2"/>
    <property type="match status" value="1"/>
</dbReference>
<evidence type="ECO:0000256" key="2">
    <source>
        <dbReference type="ARBA" id="ARBA00007783"/>
    </source>
</evidence>
<dbReference type="OrthoDB" id="9789409at2"/>
<keyword evidence="7 9" id="KW-1133">Transmembrane helix</keyword>
<dbReference type="InterPro" id="IPR047817">
    <property type="entry name" value="ABC2_TM_bact-type"/>
</dbReference>
<evidence type="ECO:0000256" key="7">
    <source>
        <dbReference type="ARBA" id="ARBA00022989"/>
    </source>
</evidence>
<comment type="similarity">
    <text evidence="2 9">Belongs to the ABC-2 integral membrane protein family.</text>
</comment>
<dbReference type="eggNOG" id="COG1682">
    <property type="taxonomic scope" value="Bacteria"/>
</dbReference>